<dbReference type="UniPathway" id="UPA00219"/>
<comment type="pathway">
    <text evidence="1">Cell wall biogenesis; peptidoglycan biosynthesis.</text>
</comment>
<keyword evidence="1" id="KW-0133">Cell shape</keyword>
<dbReference type="InterPro" id="IPR021260">
    <property type="entry name" value="Amj"/>
</dbReference>
<comment type="subcellular location">
    <subcellularLocation>
        <location evidence="1">Cell membrane</location>
        <topology evidence="1">Multi-pass membrane protein</topology>
    </subcellularLocation>
</comment>
<keyword evidence="1" id="KW-0961">Cell wall biogenesis/degradation</keyword>
<dbReference type="GO" id="GO:0015648">
    <property type="term" value="F:lipid-linked peptidoglycan transporter activity"/>
    <property type="evidence" value="ECO:0007669"/>
    <property type="project" value="UniProtKB-UniRule"/>
</dbReference>
<dbReference type="GO" id="GO:0009252">
    <property type="term" value="P:peptidoglycan biosynthetic process"/>
    <property type="evidence" value="ECO:0007669"/>
    <property type="project" value="UniProtKB-UniRule"/>
</dbReference>
<name>A0A2Z2K4L7_9BACL</name>
<keyword evidence="1" id="KW-0472">Membrane</keyword>
<comment type="similarity">
    <text evidence="1">Belongs to the Amj family.</text>
</comment>
<feature type="transmembrane region" description="Helical" evidence="1">
    <location>
        <begin position="86"/>
        <end position="109"/>
    </location>
</feature>
<keyword evidence="1" id="KW-0812">Transmembrane</keyword>
<dbReference type="GO" id="GO:0005886">
    <property type="term" value="C:plasma membrane"/>
    <property type="evidence" value="ECO:0007669"/>
    <property type="project" value="UniProtKB-SubCell"/>
</dbReference>
<gene>
    <name evidence="1" type="primary">amj</name>
    <name evidence="2" type="ORF">B9T62_08475</name>
</gene>
<protein>
    <recommendedName>
        <fullName evidence="1">Lipid II flippase Amj</fullName>
    </recommendedName>
</protein>
<accession>A0A2Z2K4L7</accession>
<keyword evidence="1" id="KW-0573">Peptidoglycan synthesis</keyword>
<evidence type="ECO:0000256" key="1">
    <source>
        <dbReference type="HAMAP-Rule" id="MF_02077"/>
    </source>
</evidence>
<dbReference type="Pfam" id="PF10997">
    <property type="entry name" value="Amj"/>
    <property type="match status" value="1"/>
</dbReference>
<keyword evidence="1" id="KW-1003">Cell membrane</keyword>
<dbReference type="GO" id="GO:0008360">
    <property type="term" value="P:regulation of cell shape"/>
    <property type="evidence" value="ECO:0007669"/>
    <property type="project" value="UniProtKB-KW"/>
</dbReference>
<dbReference type="GO" id="GO:0071555">
    <property type="term" value="P:cell wall organization"/>
    <property type="evidence" value="ECO:0007669"/>
    <property type="project" value="UniProtKB-KW"/>
</dbReference>
<feature type="transmembrane region" description="Helical" evidence="1">
    <location>
        <begin position="160"/>
        <end position="182"/>
    </location>
</feature>
<dbReference type="AlphaFoldDB" id="A0A2Z2K4L7"/>
<keyword evidence="1" id="KW-1133">Transmembrane helix</keyword>
<comment type="function">
    <text evidence="1">Involved in peptidoglycan biosynthesis. Transports lipid-linked peptidoglycan precursors from the inner to the outer leaflet of the cytoplasmic membrane.</text>
</comment>
<proteinExistence type="inferred from homology"/>
<sequence>MTNSLIVVCLLTMIIHTAETLSYSVRFAGVRLNKIAIALSLTGIIVLVSRTANMVQAPLTAKFVDYANTVNSNGGPVFPLENYLRIILLASSLGTLLAIAVFPTFVGLFQRIIARLEIEGSLPKLLGSVTIGQLKNTRKYIRKPKIKLYSFRYLGIPKRFIVLNIFVTAFYTVGVLASLYAAHLVPAFSTTASQASGLINGMATILLTIFIDPQLGLITHKAIENIEYRDQLGKIYVLLMGSRFLGTLLAQLFLEPSAHFITMLVKLL</sequence>
<dbReference type="KEGG" id="pdh:B9T62_08475"/>
<dbReference type="RefSeq" id="WP_087914834.1">
    <property type="nucleotide sequence ID" value="NZ_CP021780.1"/>
</dbReference>
<feature type="transmembrane region" description="Helical" evidence="1">
    <location>
        <begin position="235"/>
        <end position="254"/>
    </location>
</feature>
<dbReference type="Proteomes" id="UP000249890">
    <property type="component" value="Chromosome"/>
</dbReference>
<organism evidence="2 3">
    <name type="scientific">Paenibacillus donghaensis</name>
    <dbReference type="NCBI Taxonomy" id="414771"/>
    <lineage>
        <taxon>Bacteria</taxon>
        <taxon>Bacillati</taxon>
        <taxon>Bacillota</taxon>
        <taxon>Bacilli</taxon>
        <taxon>Bacillales</taxon>
        <taxon>Paenibacillaceae</taxon>
        <taxon>Paenibacillus</taxon>
    </lineage>
</organism>
<reference evidence="2 3" key="1">
    <citation type="submission" date="2017-06" db="EMBL/GenBank/DDBJ databases">
        <title>Complete genome sequence of Paenibacillus donghaensis KCTC 13049T isolated from East Sea sediment, South Korea.</title>
        <authorList>
            <person name="Jung B.K."/>
            <person name="Hong S.-J."/>
            <person name="Shin J.-H."/>
        </authorList>
    </citation>
    <scope>NUCLEOTIDE SEQUENCE [LARGE SCALE GENOMIC DNA]</scope>
    <source>
        <strain evidence="2 3">KCTC 13049</strain>
    </source>
</reference>
<comment type="caution">
    <text evidence="1">Lacks conserved residue(s) required for the propagation of feature annotation.</text>
</comment>
<keyword evidence="3" id="KW-1185">Reference proteome</keyword>
<evidence type="ECO:0000313" key="2">
    <source>
        <dbReference type="EMBL" id="ASA20816.1"/>
    </source>
</evidence>
<keyword evidence="1" id="KW-0813">Transport</keyword>
<dbReference type="HAMAP" id="MF_02077">
    <property type="entry name" value="Amj_flippase"/>
    <property type="match status" value="1"/>
</dbReference>
<dbReference type="EMBL" id="CP021780">
    <property type="protein sequence ID" value="ASA20816.1"/>
    <property type="molecule type" value="Genomic_DNA"/>
</dbReference>
<dbReference type="OrthoDB" id="7888986at2"/>
<evidence type="ECO:0000313" key="3">
    <source>
        <dbReference type="Proteomes" id="UP000249890"/>
    </source>
</evidence>
<feature type="transmembrane region" description="Helical" evidence="1">
    <location>
        <begin position="202"/>
        <end position="223"/>
    </location>
</feature>